<dbReference type="AlphaFoldDB" id="A0A2A2M540"/>
<accession>A0A2A2M540</accession>
<organism evidence="1 2">
    <name type="scientific">Diploscapter pachys</name>
    <dbReference type="NCBI Taxonomy" id="2018661"/>
    <lineage>
        <taxon>Eukaryota</taxon>
        <taxon>Metazoa</taxon>
        <taxon>Ecdysozoa</taxon>
        <taxon>Nematoda</taxon>
        <taxon>Chromadorea</taxon>
        <taxon>Rhabditida</taxon>
        <taxon>Rhabditina</taxon>
        <taxon>Rhabditomorpha</taxon>
        <taxon>Rhabditoidea</taxon>
        <taxon>Rhabditidae</taxon>
        <taxon>Diploscapter</taxon>
    </lineage>
</organism>
<dbReference type="EMBL" id="LIAE01005309">
    <property type="protein sequence ID" value="PAV93425.1"/>
    <property type="molecule type" value="Genomic_DNA"/>
</dbReference>
<gene>
    <name evidence="1" type="ORF">WR25_24837</name>
</gene>
<evidence type="ECO:0000313" key="2">
    <source>
        <dbReference type="Proteomes" id="UP000218231"/>
    </source>
</evidence>
<proteinExistence type="predicted"/>
<protein>
    <submittedName>
        <fullName evidence="1">Uncharacterized protein</fullName>
    </submittedName>
</protein>
<name>A0A2A2M540_9BILA</name>
<comment type="caution">
    <text evidence="1">The sequence shown here is derived from an EMBL/GenBank/DDBJ whole genome shotgun (WGS) entry which is preliminary data.</text>
</comment>
<keyword evidence="2" id="KW-1185">Reference proteome</keyword>
<sequence>MRAQLGLKLRQARDATSRLGQKAQPVVEATQEYIGGHPWQTVAVSAGFGLVFLVGRGDQPDLRFAHVLHDPGNVRFIAVLVGQFQIALIVPRLALEQAVVEGAQFLVQVRHQGGETLAAARLDKGPHHQGIHQFHRLMRPHQPPQARGIAPGRHRP</sequence>
<evidence type="ECO:0000313" key="1">
    <source>
        <dbReference type="EMBL" id="PAV93425.1"/>
    </source>
</evidence>
<dbReference type="Proteomes" id="UP000218231">
    <property type="component" value="Unassembled WGS sequence"/>
</dbReference>
<reference evidence="1 2" key="1">
    <citation type="journal article" date="2017" name="Curr. Biol.">
        <title>Genome architecture and evolution of a unichromosomal asexual nematode.</title>
        <authorList>
            <person name="Fradin H."/>
            <person name="Zegar C."/>
            <person name="Gutwein M."/>
            <person name="Lucas J."/>
            <person name="Kovtun M."/>
            <person name="Corcoran D."/>
            <person name="Baugh L.R."/>
            <person name="Kiontke K."/>
            <person name="Gunsalus K."/>
            <person name="Fitch D.H."/>
            <person name="Piano F."/>
        </authorList>
    </citation>
    <scope>NUCLEOTIDE SEQUENCE [LARGE SCALE GENOMIC DNA]</scope>
    <source>
        <strain evidence="1">PF1309</strain>
    </source>
</reference>